<keyword evidence="2" id="KW-0812">Transmembrane</keyword>
<feature type="transmembrane region" description="Helical" evidence="2">
    <location>
        <begin position="255"/>
        <end position="278"/>
    </location>
</feature>
<protein>
    <submittedName>
        <fullName evidence="3">Uncharacterized protein</fullName>
    </submittedName>
</protein>
<feature type="transmembrane region" description="Helical" evidence="2">
    <location>
        <begin position="113"/>
        <end position="139"/>
    </location>
</feature>
<reference evidence="3 4" key="1">
    <citation type="submission" date="2017-06" db="EMBL/GenBank/DDBJ databases">
        <title>Draft genome sequence of a variant of Elsinoe murrayae.</title>
        <authorList>
            <person name="Cheng Q."/>
        </authorList>
    </citation>
    <scope>NUCLEOTIDE SEQUENCE [LARGE SCALE GENOMIC DNA]</scope>
    <source>
        <strain evidence="3 4">CQ-2017a</strain>
    </source>
</reference>
<feature type="transmembrane region" description="Helical" evidence="2">
    <location>
        <begin position="53"/>
        <end position="77"/>
    </location>
</feature>
<feature type="transmembrane region" description="Helical" evidence="2">
    <location>
        <begin position="151"/>
        <end position="173"/>
    </location>
</feature>
<name>A0A2K1QW47_9PEZI</name>
<dbReference type="Proteomes" id="UP000243797">
    <property type="component" value="Unassembled WGS sequence"/>
</dbReference>
<keyword evidence="4" id="KW-1185">Reference proteome</keyword>
<dbReference type="InParanoid" id="A0A2K1QW47"/>
<feature type="transmembrane region" description="Helical" evidence="2">
    <location>
        <begin position="185"/>
        <end position="208"/>
    </location>
</feature>
<accession>A0A2K1QW47</accession>
<gene>
    <name evidence="3" type="ORF">CAC42_2453</name>
</gene>
<dbReference type="OrthoDB" id="5287295at2759"/>
<comment type="caution">
    <text evidence="3">The sequence shown here is derived from an EMBL/GenBank/DDBJ whole genome shotgun (WGS) entry which is preliminary data.</text>
</comment>
<feature type="transmembrane region" description="Helical" evidence="2">
    <location>
        <begin position="304"/>
        <end position="321"/>
    </location>
</feature>
<evidence type="ECO:0000313" key="3">
    <source>
        <dbReference type="EMBL" id="PNS19276.1"/>
    </source>
</evidence>
<keyword evidence="2" id="KW-1133">Transmembrane helix</keyword>
<dbReference type="EMBL" id="NKHZ01000032">
    <property type="protein sequence ID" value="PNS19276.1"/>
    <property type="molecule type" value="Genomic_DNA"/>
</dbReference>
<organism evidence="3 4">
    <name type="scientific">Sphaceloma murrayae</name>
    <dbReference type="NCBI Taxonomy" id="2082308"/>
    <lineage>
        <taxon>Eukaryota</taxon>
        <taxon>Fungi</taxon>
        <taxon>Dikarya</taxon>
        <taxon>Ascomycota</taxon>
        <taxon>Pezizomycotina</taxon>
        <taxon>Dothideomycetes</taxon>
        <taxon>Dothideomycetidae</taxon>
        <taxon>Myriangiales</taxon>
        <taxon>Elsinoaceae</taxon>
        <taxon>Sphaceloma</taxon>
    </lineage>
</organism>
<feature type="transmembrane region" description="Helical" evidence="2">
    <location>
        <begin position="20"/>
        <end position="46"/>
    </location>
</feature>
<feature type="region of interest" description="Disordered" evidence="1">
    <location>
        <begin position="348"/>
        <end position="402"/>
    </location>
</feature>
<evidence type="ECO:0000256" key="1">
    <source>
        <dbReference type="SAM" id="MobiDB-lite"/>
    </source>
</evidence>
<keyword evidence="2" id="KW-0472">Membrane</keyword>
<sequence length="412" mass="45951">MSTPTPTDMPVGAGMPPAALPAAACVLAYSIICWTCGLLLITTLILNKERWSYVLLFAITTTCSSTVSIVQQCYYLTDWSTGRLAAFRASVAAAKNPALALGPLSRGFGSVTYWVQVFFFNVDALLMLFWAVALTFNVWDWRIKGIYSHHAKIGIASKIAAFVLPALVASLRASTRISVQFGPGFFLTSCLLFISFTFGAICVTLILAKYIRTRMGFTSYASGSMIDDIPSTANSNGRMGSRQRSRLKVRVDPWLVLRFTIAFFILSGFNIFLVFYSITRYRKILRDGENIVPDFSARRAVADILNYIPPVTASLLAFLLFGTTSQARAKYASLFKWMRCWGKRRVPSPSRLRGSSMQDWDPLGDPRRDRGESALTKSPVHEAFELQRRDTEPPATPEKDEVFIIQGMREVR</sequence>
<evidence type="ECO:0000256" key="2">
    <source>
        <dbReference type="SAM" id="Phobius"/>
    </source>
</evidence>
<evidence type="ECO:0000313" key="4">
    <source>
        <dbReference type="Proteomes" id="UP000243797"/>
    </source>
</evidence>
<feature type="compositionally biased region" description="Basic and acidic residues" evidence="1">
    <location>
        <begin position="379"/>
        <end position="402"/>
    </location>
</feature>
<dbReference type="AlphaFoldDB" id="A0A2K1QW47"/>
<proteinExistence type="predicted"/>